<feature type="non-terminal residue" evidence="5">
    <location>
        <position position="1"/>
    </location>
</feature>
<keyword evidence="2" id="KW-0547">Nucleotide-binding</keyword>
<evidence type="ECO:0000313" key="5">
    <source>
        <dbReference type="EMBL" id="PIP16651.1"/>
    </source>
</evidence>
<organism evidence="5 6">
    <name type="scientific">bacterium (Candidatus Ratteibacteria) CG23_combo_of_CG06-09_8_20_14_all_48_7</name>
    <dbReference type="NCBI Taxonomy" id="2014292"/>
    <lineage>
        <taxon>Bacteria</taxon>
        <taxon>Candidatus Ratteibacteria</taxon>
    </lineage>
</organism>
<reference evidence="5 6" key="1">
    <citation type="submission" date="2017-09" db="EMBL/GenBank/DDBJ databases">
        <title>Depth-based differentiation of microbial function through sediment-hosted aquifers and enrichment of novel symbionts in the deep terrestrial subsurface.</title>
        <authorList>
            <person name="Probst A.J."/>
            <person name="Ladd B."/>
            <person name="Jarett J.K."/>
            <person name="Geller-Mcgrath D.E."/>
            <person name="Sieber C.M."/>
            <person name="Emerson J.B."/>
            <person name="Anantharaman K."/>
            <person name="Thomas B.C."/>
            <person name="Malmstrom R."/>
            <person name="Stieglmeier M."/>
            <person name="Klingl A."/>
            <person name="Woyke T."/>
            <person name="Ryan C.M."/>
            <person name="Banfield J.F."/>
        </authorList>
    </citation>
    <scope>NUCLEOTIDE SEQUENCE [LARGE SCALE GENOMIC DNA]</scope>
    <source>
        <strain evidence="5">CG23_combo_of_CG06-09_8_20_14_all_48_7</strain>
    </source>
</reference>
<name>A0A2G9YDN2_9BACT</name>
<dbReference type="GO" id="GO:0016887">
    <property type="term" value="F:ATP hydrolysis activity"/>
    <property type="evidence" value="ECO:0007669"/>
    <property type="project" value="TreeGrafter"/>
</dbReference>
<feature type="non-terminal residue" evidence="5">
    <location>
        <position position="47"/>
    </location>
</feature>
<dbReference type="Pfam" id="PF00437">
    <property type="entry name" value="T2SSE"/>
    <property type="match status" value="1"/>
</dbReference>
<gene>
    <name evidence="5" type="ORF">COX46_00950</name>
</gene>
<comment type="caution">
    <text evidence="5">The sequence shown here is derived from an EMBL/GenBank/DDBJ whole genome shotgun (WGS) entry which is preliminary data.</text>
</comment>
<dbReference type="InterPro" id="IPR001482">
    <property type="entry name" value="T2SS/T4SS_dom"/>
</dbReference>
<dbReference type="Proteomes" id="UP000230392">
    <property type="component" value="Unassembled WGS sequence"/>
</dbReference>
<dbReference type="Gene3D" id="3.40.50.300">
    <property type="entry name" value="P-loop containing nucleotide triphosphate hydrolases"/>
    <property type="match status" value="1"/>
</dbReference>
<dbReference type="SUPFAM" id="SSF52540">
    <property type="entry name" value="P-loop containing nucleoside triphosphate hydrolases"/>
    <property type="match status" value="1"/>
</dbReference>
<dbReference type="AlphaFoldDB" id="A0A2G9YDN2"/>
<sequence length="47" mass="5169">SCLRSILRQDPDVIFVGEIRDFETAEIAIQASLTGHLVVSTLHTNDS</sequence>
<evidence type="ECO:0000256" key="2">
    <source>
        <dbReference type="ARBA" id="ARBA00022741"/>
    </source>
</evidence>
<dbReference type="EMBL" id="PCRF01000042">
    <property type="protein sequence ID" value="PIP16651.1"/>
    <property type="molecule type" value="Genomic_DNA"/>
</dbReference>
<dbReference type="PANTHER" id="PTHR30258">
    <property type="entry name" value="TYPE II SECRETION SYSTEM PROTEIN GSPE-RELATED"/>
    <property type="match status" value="1"/>
</dbReference>
<dbReference type="GO" id="GO:0005524">
    <property type="term" value="F:ATP binding"/>
    <property type="evidence" value="ECO:0007669"/>
    <property type="project" value="UniProtKB-KW"/>
</dbReference>
<dbReference type="PANTHER" id="PTHR30258:SF1">
    <property type="entry name" value="PROTEIN TRANSPORT PROTEIN HOFB HOMOLOG"/>
    <property type="match status" value="1"/>
</dbReference>
<protein>
    <recommendedName>
        <fullName evidence="4">Bacterial type II secretion system protein E domain-containing protein</fullName>
    </recommendedName>
</protein>
<evidence type="ECO:0000313" key="6">
    <source>
        <dbReference type="Proteomes" id="UP000230392"/>
    </source>
</evidence>
<keyword evidence="3" id="KW-0067">ATP-binding</keyword>
<feature type="domain" description="Bacterial type II secretion system protein E" evidence="4">
    <location>
        <begin position="2"/>
        <end position="46"/>
    </location>
</feature>
<accession>A0A2G9YDN2</accession>
<evidence type="ECO:0000256" key="1">
    <source>
        <dbReference type="ARBA" id="ARBA00006611"/>
    </source>
</evidence>
<evidence type="ECO:0000256" key="3">
    <source>
        <dbReference type="ARBA" id="ARBA00022840"/>
    </source>
</evidence>
<dbReference type="GO" id="GO:0005886">
    <property type="term" value="C:plasma membrane"/>
    <property type="evidence" value="ECO:0007669"/>
    <property type="project" value="TreeGrafter"/>
</dbReference>
<dbReference type="InterPro" id="IPR027417">
    <property type="entry name" value="P-loop_NTPase"/>
</dbReference>
<comment type="similarity">
    <text evidence="1">Belongs to the GSP E family.</text>
</comment>
<proteinExistence type="inferred from homology"/>
<evidence type="ECO:0000259" key="4">
    <source>
        <dbReference type="Pfam" id="PF00437"/>
    </source>
</evidence>